<keyword evidence="2" id="KW-0808">Transferase</keyword>
<comment type="similarity">
    <text evidence="1">Belongs to the DegT/DnrJ/EryC1 family.</text>
</comment>
<dbReference type="PIRSF" id="PIRSF000390">
    <property type="entry name" value="PLP_StrS"/>
    <property type="match status" value="1"/>
</dbReference>
<dbReference type="Gene3D" id="3.40.640.10">
    <property type="entry name" value="Type I PLP-dependent aspartate aminotransferase-like (Major domain)"/>
    <property type="match status" value="1"/>
</dbReference>
<dbReference type="Proteomes" id="UP000830158">
    <property type="component" value="Chromosome"/>
</dbReference>
<dbReference type="GO" id="GO:0008483">
    <property type="term" value="F:transaminase activity"/>
    <property type="evidence" value="ECO:0007669"/>
    <property type="project" value="UniProtKB-KW"/>
</dbReference>
<keyword evidence="3" id="KW-1185">Reference proteome</keyword>
<keyword evidence="2" id="KW-0032">Aminotransferase</keyword>
<dbReference type="RefSeq" id="WP_094008767.1">
    <property type="nucleotide sequence ID" value="NZ_CP091196.1"/>
</dbReference>
<evidence type="ECO:0000313" key="2">
    <source>
        <dbReference type="EMBL" id="UQS22101.1"/>
    </source>
</evidence>
<accession>A0ABY4NQ87</accession>
<dbReference type="CDD" id="cd00616">
    <property type="entry name" value="AHBA_syn"/>
    <property type="match status" value="1"/>
</dbReference>
<dbReference type="PANTHER" id="PTHR30244:SF30">
    <property type="entry name" value="BLR5990 PROTEIN"/>
    <property type="match status" value="1"/>
</dbReference>
<dbReference type="SUPFAM" id="SSF53383">
    <property type="entry name" value="PLP-dependent transferases"/>
    <property type="match status" value="1"/>
</dbReference>
<dbReference type="PANTHER" id="PTHR30244">
    <property type="entry name" value="TRANSAMINASE"/>
    <property type="match status" value="1"/>
</dbReference>
<dbReference type="EMBL" id="CP091196">
    <property type="protein sequence ID" value="UQS22101.1"/>
    <property type="molecule type" value="Genomic_DNA"/>
</dbReference>
<evidence type="ECO:0000313" key="3">
    <source>
        <dbReference type="Proteomes" id="UP000830158"/>
    </source>
</evidence>
<protein>
    <submittedName>
        <fullName evidence="2">DegT/DnrJ/EryC1/StrS family aminotransferase</fullName>
    </submittedName>
</protein>
<reference evidence="2" key="1">
    <citation type="submission" date="2022-01" db="EMBL/GenBank/DDBJ databases">
        <title>PSI-footprinting approach for the identification of protein synthesis inhibitor producers.</title>
        <authorList>
            <person name="Handel F."/>
            <person name="Kulik A."/>
            <person name="Wex K.W."/>
            <person name="Berscheid A."/>
            <person name="Saur J.S."/>
            <person name="Winkler A."/>
            <person name="Wibberg D."/>
            <person name="Kalinowski J."/>
            <person name="Broetz-Oesterhelt H."/>
            <person name="Mast Y."/>
        </authorList>
    </citation>
    <scope>NUCLEOTIDE SEQUENCE</scope>
    <source>
        <strain evidence="2">KNN 49.3e</strain>
    </source>
</reference>
<name>A0ABY4NQ87_9PSEU</name>
<dbReference type="InterPro" id="IPR015421">
    <property type="entry name" value="PyrdxlP-dep_Trfase_major"/>
</dbReference>
<keyword evidence="1" id="KW-0663">Pyridoxal phosphate</keyword>
<dbReference type="Pfam" id="PF01041">
    <property type="entry name" value="DegT_DnrJ_EryC1"/>
    <property type="match status" value="1"/>
</dbReference>
<sequence length="394" mass="42356">MSASRIVLSEPMLAGNELAYLRECVESNFVSSAGPFVGRFEDEFAKKTGVRSAVACSSGTAALHVAMRLVGAASGELVAVSDFTFIASANAASYTGADLLLVDSEPQTWNMDTERLYDDVLRRARLGRRIPSVVEVVHVLGHPADIEPVLELRQRFGVRIVEDAAEAHGSRWRSGAVNGRQVGTVGDFGCFSFNGNKLITSGSGGMIVSNDPAAVARARHLVNQAKSGDDGYEHDEVGYNYRMSNLAAAVGLAQLEQLETFLLHKRKMADRYDRLLASAPVVRPPRAEWAVPSHWLYSILLRGEDVSVSGIVRGMQARGIQARRLWPPLHRQRPYLSCQRLGGSVADGIYRAGLSLPSSVGITGGQQGAVVSGLCSLLARHAGGRGSREAEVQC</sequence>
<dbReference type="InterPro" id="IPR015424">
    <property type="entry name" value="PyrdxlP-dep_Trfase"/>
</dbReference>
<gene>
    <name evidence="2" type="ORF">L1857_04330</name>
</gene>
<proteinExistence type="inferred from homology"/>
<dbReference type="InterPro" id="IPR000653">
    <property type="entry name" value="DegT/StrS_aminotransferase"/>
</dbReference>
<organism evidence="2 3">
    <name type="scientific">Amycolatopsis thermalba</name>
    <dbReference type="NCBI Taxonomy" id="944492"/>
    <lineage>
        <taxon>Bacteria</taxon>
        <taxon>Bacillati</taxon>
        <taxon>Actinomycetota</taxon>
        <taxon>Actinomycetes</taxon>
        <taxon>Pseudonocardiales</taxon>
        <taxon>Pseudonocardiaceae</taxon>
        <taxon>Amycolatopsis</taxon>
    </lineage>
</organism>
<evidence type="ECO:0000256" key="1">
    <source>
        <dbReference type="RuleBase" id="RU004508"/>
    </source>
</evidence>